<keyword evidence="3" id="KW-1185">Reference proteome</keyword>
<dbReference type="EMBL" id="CP022423">
    <property type="protein sequence ID" value="ASM76133.1"/>
    <property type="molecule type" value="Genomic_DNA"/>
</dbReference>
<accession>A0A221KBD1</accession>
<dbReference type="AlphaFoldDB" id="A0A221KBD1"/>
<dbReference type="PANTHER" id="PTHR35812:SF1">
    <property type="entry name" value="LIPOPROTEIN"/>
    <property type="match status" value="1"/>
</dbReference>
<dbReference type="PANTHER" id="PTHR35812">
    <property type="entry name" value="LIPOPROTEIN"/>
    <property type="match status" value="1"/>
</dbReference>
<sequence>MLLGGGAVQAQAPEQSEASRFVYSASGDAVTDTKTGRTWRRCSAGQTWNGNSCIGSMALFTHDQAIAYAQTQAGWRLPTARELGSLVDRTRSKPAINVTAFPNTSSTGYWTSSTLVGYPDYAWSVYFFVGYVNASARSTNRLHVRLVR</sequence>
<evidence type="ECO:0000313" key="3">
    <source>
        <dbReference type="Proteomes" id="UP000199729"/>
    </source>
</evidence>
<protein>
    <recommendedName>
        <fullName evidence="1">Lcl C-terminal domain-containing protein</fullName>
    </recommendedName>
</protein>
<dbReference type="InterPro" id="IPR011460">
    <property type="entry name" value="Lcl_C"/>
</dbReference>
<dbReference type="KEGG" id="vff:VITFI_CDS0354"/>
<gene>
    <name evidence="2" type="ORF">VITFI_CDS0354</name>
</gene>
<organism evidence="2 3">
    <name type="scientific">Vitreoscilla filiformis</name>
    <dbReference type="NCBI Taxonomy" id="63"/>
    <lineage>
        <taxon>Bacteria</taxon>
        <taxon>Pseudomonadati</taxon>
        <taxon>Pseudomonadota</taxon>
        <taxon>Betaproteobacteria</taxon>
        <taxon>Neisseriales</taxon>
        <taxon>Neisseriaceae</taxon>
        <taxon>Vitreoscilla</taxon>
    </lineage>
</organism>
<proteinExistence type="predicted"/>
<evidence type="ECO:0000259" key="1">
    <source>
        <dbReference type="Pfam" id="PF07603"/>
    </source>
</evidence>
<reference evidence="2 3" key="1">
    <citation type="submission" date="2017-07" db="EMBL/GenBank/DDBJ databases">
        <title>Complete Genome Sequence of the cosmetic ferment Vitreoscilla filiformis (ATCC15551).</title>
        <authorList>
            <person name="Contreras S."/>
            <person name="Sagory-Zalkind P."/>
            <person name="Blanquart H."/>
            <person name="Iltis A."/>
            <person name="Morand S.C."/>
        </authorList>
    </citation>
    <scope>NUCLEOTIDE SEQUENCE [LARGE SCALE GENOMIC DNA]</scope>
    <source>
        <strain evidence="2 3">ATCC 15551</strain>
    </source>
</reference>
<dbReference type="Pfam" id="PF07603">
    <property type="entry name" value="Lcl_C"/>
    <property type="match status" value="1"/>
</dbReference>
<feature type="domain" description="Lcl C-terminal" evidence="1">
    <location>
        <begin position="29"/>
        <end position="148"/>
    </location>
</feature>
<evidence type="ECO:0000313" key="2">
    <source>
        <dbReference type="EMBL" id="ASM76133.1"/>
    </source>
</evidence>
<name>A0A221KBD1_VITFI</name>
<dbReference type="Proteomes" id="UP000199729">
    <property type="component" value="Chromosome"/>
</dbReference>